<evidence type="ECO:0000313" key="2">
    <source>
        <dbReference type="Proteomes" id="UP000607653"/>
    </source>
</evidence>
<dbReference type="EMBL" id="DUZY01000001">
    <property type="protein sequence ID" value="DAD25269.1"/>
    <property type="molecule type" value="Genomic_DNA"/>
</dbReference>
<comment type="caution">
    <text evidence="1">The sequence shown here is derived from an EMBL/GenBank/DDBJ whole genome shotgun (WGS) entry which is preliminary data.</text>
</comment>
<evidence type="ECO:0000313" key="1">
    <source>
        <dbReference type="EMBL" id="DAD25269.1"/>
    </source>
</evidence>
<organism evidence="1 2">
    <name type="scientific">Nelumbo nucifera</name>
    <name type="common">Sacred lotus</name>
    <dbReference type="NCBI Taxonomy" id="4432"/>
    <lineage>
        <taxon>Eukaryota</taxon>
        <taxon>Viridiplantae</taxon>
        <taxon>Streptophyta</taxon>
        <taxon>Embryophyta</taxon>
        <taxon>Tracheophyta</taxon>
        <taxon>Spermatophyta</taxon>
        <taxon>Magnoliopsida</taxon>
        <taxon>Proteales</taxon>
        <taxon>Nelumbonaceae</taxon>
        <taxon>Nelumbo</taxon>
    </lineage>
</organism>
<reference evidence="1 2" key="1">
    <citation type="journal article" date="2020" name="Mol. Biol. Evol.">
        <title>Distinct Expression and Methylation Patterns for Genes with Different Fates following a Single Whole-Genome Duplication in Flowering Plants.</title>
        <authorList>
            <person name="Shi T."/>
            <person name="Rahmani R.S."/>
            <person name="Gugger P.F."/>
            <person name="Wang M."/>
            <person name="Li H."/>
            <person name="Zhang Y."/>
            <person name="Li Z."/>
            <person name="Wang Q."/>
            <person name="Van de Peer Y."/>
            <person name="Marchal K."/>
            <person name="Chen J."/>
        </authorList>
    </citation>
    <scope>NUCLEOTIDE SEQUENCE [LARGE SCALE GENOMIC DNA]</scope>
    <source>
        <tissue evidence="1">Leaf</tissue>
    </source>
</reference>
<protein>
    <submittedName>
        <fullName evidence="1">Uncharacterized protein</fullName>
    </submittedName>
</protein>
<sequence>MLSPALLIGPHRIENLYSFYPSRTRSCNLTPRFTHHLLGPYTFLLQRLITFLSSNWNLHTDPVFPSDTSQRAELLLHVGPTALSVPIHTPTLNKLNCSNEPKLLD</sequence>
<name>A0A822Y1U5_NELNU</name>
<dbReference type="Proteomes" id="UP000607653">
    <property type="component" value="Unassembled WGS sequence"/>
</dbReference>
<keyword evidence="2" id="KW-1185">Reference proteome</keyword>
<accession>A0A822Y1U5</accession>
<dbReference type="AlphaFoldDB" id="A0A822Y1U5"/>
<proteinExistence type="predicted"/>
<gene>
    <name evidence="1" type="ORF">HUJ06_026733</name>
</gene>